<accession>A0A974Y2N3</accession>
<gene>
    <name evidence="1" type="ORF">ACETAC_05980</name>
</gene>
<evidence type="ECO:0000313" key="1">
    <source>
        <dbReference type="EMBL" id="QSZ26473.1"/>
    </source>
</evidence>
<dbReference type="EMBL" id="CP060096">
    <property type="protein sequence ID" value="QSZ26473.1"/>
    <property type="molecule type" value="Genomic_DNA"/>
</dbReference>
<name>A0A974Y2N3_9THEO</name>
<keyword evidence="2" id="KW-1185">Reference proteome</keyword>
<dbReference type="RefSeq" id="WP_284679145.1">
    <property type="nucleotide sequence ID" value="NZ_CP060096.1"/>
</dbReference>
<dbReference type="KEGG" id="aaut:ACETAC_05980"/>
<protein>
    <submittedName>
        <fullName evidence="1">Uncharacterized protein</fullName>
    </submittedName>
</protein>
<proteinExistence type="predicted"/>
<dbReference type="AlphaFoldDB" id="A0A974Y2N3"/>
<sequence>MIVVIWHNSIPVQIEDLLLHLPKQYRQLLQLLVLTVIPQRAAIPNPVVVEPPPRLIISFMIFQPALLNHNS</sequence>
<dbReference type="Proteomes" id="UP000671913">
    <property type="component" value="Chromosome"/>
</dbReference>
<evidence type="ECO:0000313" key="2">
    <source>
        <dbReference type="Proteomes" id="UP000671913"/>
    </source>
</evidence>
<organism evidence="1 2">
    <name type="scientific">Aceticella autotrophica</name>
    <dbReference type="NCBI Taxonomy" id="2755338"/>
    <lineage>
        <taxon>Bacteria</taxon>
        <taxon>Bacillati</taxon>
        <taxon>Bacillota</taxon>
        <taxon>Clostridia</taxon>
        <taxon>Thermoanaerobacterales</taxon>
        <taxon>Thermoanaerobacteraceae</taxon>
        <taxon>Aceticella</taxon>
    </lineage>
</organism>
<reference evidence="1" key="1">
    <citation type="submission" date="2020-08" db="EMBL/GenBank/DDBJ databases">
        <title>Genomic insights into the carbon and energy metabolism of the first obligate autotrophic acetogenic bacterium Aceticella autotrophica gen. nov., sp. nov.</title>
        <authorList>
            <person name="Toshchakov S.V."/>
            <person name="Elcheninov A.G."/>
            <person name="Kublanov I.V."/>
            <person name="Frolov E.N."/>
            <person name="Lebedinsky A.V."/>
        </authorList>
    </citation>
    <scope>NUCLEOTIDE SEQUENCE</scope>
    <source>
        <strain evidence="1">3443-3Ac</strain>
    </source>
</reference>